<protein>
    <submittedName>
        <fullName evidence="2">Uncharacterized protein</fullName>
    </submittedName>
</protein>
<evidence type="ECO:0000313" key="4">
    <source>
        <dbReference type="Proteomes" id="UP001242342"/>
    </source>
</evidence>
<comment type="caution">
    <text evidence="2">The sequence shown here is derived from an EMBL/GenBank/DDBJ whole genome shotgun (WGS) entry which is preliminary data.</text>
</comment>
<evidence type="ECO:0000313" key="1">
    <source>
        <dbReference type="EMBL" id="MDP2540801.1"/>
    </source>
</evidence>
<dbReference type="RefSeq" id="WP_028892706.1">
    <property type="nucleotide sequence ID" value="NZ_JAUYVU010000002.1"/>
</dbReference>
<organism evidence="2 3">
    <name type="scientific">Tenacibaculum discolor</name>
    <dbReference type="NCBI Taxonomy" id="361581"/>
    <lineage>
        <taxon>Bacteria</taxon>
        <taxon>Pseudomonadati</taxon>
        <taxon>Bacteroidota</taxon>
        <taxon>Flavobacteriia</taxon>
        <taxon>Flavobacteriales</taxon>
        <taxon>Flavobacteriaceae</taxon>
        <taxon>Tenacibaculum</taxon>
    </lineage>
</organism>
<proteinExistence type="predicted"/>
<dbReference type="EMBL" id="PDUU01000003">
    <property type="protein sequence ID" value="PHN98751.1"/>
    <property type="molecule type" value="Genomic_DNA"/>
</dbReference>
<evidence type="ECO:0000313" key="2">
    <source>
        <dbReference type="EMBL" id="PHN98751.1"/>
    </source>
</evidence>
<dbReference type="Proteomes" id="UP001242342">
    <property type="component" value="Unassembled WGS sequence"/>
</dbReference>
<dbReference type="EMBL" id="JAUYVU010000002">
    <property type="protein sequence ID" value="MDP2540801.1"/>
    <property type="molecule type" value="Genomic_DNA"/>
</dbReference>
<dbReference type="PROSITE" id="PS51257">
    <property type="entry name" value="PROKAR_LIPOPROTEIN"/>
    <property type="match status" value="1"/>
</dbReference>
<sequence length="90" mass="10599">MTKIFIYISLPLFLISCSTNDKKLEKGWWKYGEGYYIGDVLDFKRHKLSNDTIFINDKPIALLTKYENFISKRIVIKSLESDETGTYHNK</sequence>
<name>A0A2G1BXG3_9FLAO</name>
<reference evidence="2" key="2">
    <citation type="submission" date="2017-10" db="EMBL/GenBank/DDBJ databases">
        <authorList>
            <person name="Enke T.N."/>
            <person name="Cordero O.X."/>
        </authorList>
    </citation>
    <scope>NUCLEOTIDE SEQUENCE</scope>
    <source>
        <strain evidence="2">4G03</strain>
    </source>
</reference>
<dbReference type="Proteomes" id="UP000222163">
    <property type="component" value="Unassembled WGS sequence"/>
</dbReference>
<keyword evidence="4" id="KW-1185">Reference proteome</keyword>
<evidence type="ECO:0000313" key="3">
    <source>
        <dbReference type="Proteomes" id="UP000222163"/>
    </source>
</evidence>
<gene>
    <name evidence="2" type="ORF">CSC81_04460</name>
    <name evidence="1" type="ORF">Q8W23_04860</name>
</gene>
<reference evidence="1 4" key="3">
    <citation type="submission" date="2023-07" db="EMBL/GenBank/DDBJ databases">
        <title>Genome content predicts the carbon catabolic preferences of heterotrophic bacteria.</title>
        <authorList>
            <person name="Gralka M."/>
        </authorList>
    </citation>
    <scope>NUCLEOTIDE SEQUENCE [LARGE SCALE GENOMIC DNA]</scope>
    <source>
        <strain evidence="1 4">4G03</strain>
    </source>
</reference>
<accession>A0A2G1BXG3</accession>
<reference evidence="2 3" key="1">
    <citation type="journal article" date="2016" name="Nat. Commun.">
        <title>Microbial interactions lead to rapid micro-scale successions on model marine particles.</title>
        <authorList>
            <person name="Datta M.S."/>
            <person name="Sliwerska E."/>
            <person name="Gore J."/>
            <person name="Polz M.F."/>
            <person name="Cordero O.X."/>
        </authorList>
    </citation>
    <scope>NUCLEOTIDE SEQUENCE [LARGE SCALE GENOMIC DNA]</scope>
    <source>
        <strain evidence="2 3">4G03</strain>
    </source>
</reference>
<dbReference type="AlphaFoldDB" id="A0A2G1BXG3"/>